<dbReference type="Pfam" id="PF13193">
    <property type="entry name" value="AMP-binding_C"/>
    <property type="match status" value="1"/>
</dbReference>
<dbReference type="SUPFAM" id="SSF56801">
    <property type="entry name" value="Acetyl-CoA synthetase-like"/>
    <property type="match status" value="1"/>
</dbReference>
<evidence type="ECO:0000256" key="2">
    <source>
        <dbReference type="ARBA" id="ARBA00022598"/>
    </source>
</evidence>
<dbReference type="PANTHER" id="PTHR24096">
    <property type="entry name" value="LONG-CHAIN-FATTY-ACID--COA LIGASE"/>
    <property type="match status" value="1"/>
</dbReference>
<gene>
    <name evidence="5" type="ORF">CU098_009141</name>
</gene>
<feature type="domain" description="AMP-binding enzyme C-terminal" evidence="4">
    <location>
        <begin position="441"/>
        <end position="520"/>
    </location>
</feature>
<dbReference type="EMBL" id="PJQM01002996">
    <property type="protein sequence ID" value="RCH91415.1"/>
    <property type="molecule type" value="Genomic_DNA"/>
</dbReference>
<dbReference type="GO" id="GO:0016405">
    <property type="term" value="F:CoA-ligase activity"/>
    <property type="evidence" value="ECO:0007669"/>
    <property type="project" value="TreeGrafter"/>
</dbReference>
<evidence type="ECO:0008006" key="7">
    <source>
        <dbReference type="Google" id="ProtNLM"/>
    </source>
</evidence>
<sequence length="536" mass="59477">MVIYSKYPHREYPNDTSLYNLIFSKDRTAVPQDKLIYTDIENPERSVTFAQAHIQILKTGANLQNKFGFQKDDVIAICSPNQVAYPILLLGAHTIGGISAAIDHASSPERIASDFDIARPKLVVAHIDTIDSVLAAAKIYGLDESHILIFGDTDMKGARTVDATLLSGDELATPYEYTPEQIGNDPAYLYFTSGTTGRKKAVKVTQRMIITSLILIEEFSLPSANMLAYTEFHHASSLLTAIHQPLYCGITVYVMPHFTFIGICEAIQKYKIAFMVAQPYIVSSMAKDKIAAEYDFSSLQCIMCCGAALDQNITLTAKERLGLNVINGFGMTELFGLFRTTPAITLANGLGYLAPGYSAKLINDEGNEVPIGQMGELCVKGPTMTTGYYRNPEATAALIDTEGYLHTGDLLRCDEEGMFYYVDRSKDLIKYGLEHIYPSDIENVLMTHPKVSDCAVIGFYSQELTTELPRAYVLLANHEKYSEAVERELKEYADSRLPDRKRLRGGLIIVKSFPRTASGKIQRRLLRQQANEATKA</sequence>
<dbReference type="PANTHER" id="PTHR24096:SF149">
    <property type="entry name" value="AMP-BINDING DOMAIN-CONTAINING PROTEIN-RELATED"/>
    <property type="match status" value="1"/>
</dbReference>
<dbReference type="AlphaFoldDB" id="A0A367JNF0"/>
<evidence type="ECO:0000259" key="3">
    <source>
        <dbReference type="Pfam" id="PF00501"/>
    </source>
</evidence>
<keyword evidence="6" id="KW-1185">Reference proteome</keyword>
<organism evidence="5 6">
    <name type="scientific">Rhizopus stolonifer</name>
    <name type="common">Rhizopus nigricans</name>
    <dbReference type="NCBI Taxonomy" id="4846"/>
    <lineage>
        <taxon>Eukaryota</taxon>
        <taxon>Fungi</taxon>
        <taxon>Fungi incertae sedis</taxon>
        <taxon>Mucoromycota</taxon>
        <taxon>Mucoromycotina</taxon>
        <taxon>Mucoromycetes</taxon>
        <taxon>Mucorales</taxon>
        <taxon>Mucorineae</taxon>
        <taxon>Rhizopodaceae</taxon>
        <taxon>Rhizopus</taxon>
    </lineage>
</organism>
<evidence type="ECO:0000256" key="1">
    <source>
        <dbReference type="ARBA" id="ARBA00006432"/>
    </source>
</evidence>
<name>A0A367JNF0_RHIST</name>
<dbReference type="InterPro" id="IPR045851">
    <property type="entry name" value="AMP-bd_C_sf"/>
</dbReference>
<dbReference type="Pfam" id="PF00501">
    <property type="entry name" value="AMP-binding"/>
    <property type="match status" value="1"/>
</dbReference>
<evidence type="ECO:0000313" key="5">
    <source>
        <dbReference type="EMBL" id="RCH91415.1"/>
    </source>
</evidence>
<protein>
    <recommendedName>
        <fullName evidence="7">AMP-dependent synthetase/ligase domain-containing protein</fullName>
    </recommendedName>
</protein>
<reference evidence="5 6" key="1">
    <citation type="journal article" date="2018" name="G3 (Bethesda)">
        <title>Phylogenetic and Phylogenomic Definition of Rhizopus Species.</title>
        <authorList>
            <person name="Gryganskyi A.P."/>
            <person name="Golan J."/>
            <person name="Dolatabadi S."/>
            <person name="Mondo S."/>
            <person name="Robb S."/>
            <person name="Idnurm A."/>
            <person name="Muszewska A."/>
            <person name="Steczkiewicz K."/>
            <person name="Masonjones S."/>
            <person name="Liao H.L."/>
            <person name="Gajdeczka M.T."/>
            <person name="Anike F."/>
            <person name="Vuek A."/>
            <person name="Anishchenko I.M."/>
            <person name="Voigt K."/>
            <person name="de Hoog G.S."/>
            <person name="Smith M.E."/>
            <person name="Heitman J."/>
            <person name="Vilgalys R."/>
            <person name="Stajich J.E."/>
        </authorList>
    </citation>
    <scope>NUCLEOTIDE SEQUENCE [LARGE SCALE GENOMIC DNA]</scope>
    <source>
        <strain evidence="5 6">LSU 92-RS-03</strain>
    </source>
</reference>
<evidence type="ECO:0000259" key="4">
    <source>
        <dbReference type="Pfam" id="PF13193"/>
    </source>
</evidence>
<comment type="caution">
    <text evidence="5">The sequence shown here is derived from an EMBL/GenBank/DDBJ whole genome shotgun (WGS) entry which is preliminary data.</text>
</comment>
<dbReference type="Gene3D" id="3.40.50.12780">
    <property type="entry name" value="N-terminal domain of ligase-like"/>
    <property type="match status" value="1"/>
</dbReference>
<keyword evidence="2" id="KW-0436">Ligase</keyword>
<comment type="similarity">
    <text evidence="1">Belongs to the ATP-dependent AMP-binding enzyme family.</text>
</comment>
<dbReference type="STRING" id="4846.A0A367JNF0"/>
<dbReference type="Gene3D" id="3.30.300.30">
    <property type="match status" value="1"/>
</dbReference>
<accession>A0A367JNF0</accession>
<dbReference type="OrthoDB" id="6509636at2759"/>
<dbReference type="Proteomes" id="UP000253551">
    <property type="component" value="Unassembled WGS sequence"/>
</dbReference>
<dbReference type="InterPro" id="IPR025110">
    <property type="entry name" value="AMP-bd_C"/>
</dbReference>
<proteinExistence type="inferred from homology"/>
<evidence type="ECO:0000313" key="6">
    <source>
        <dbReference type="Proteomes" id="UP000253551"/>
    </source>
</evidence>
<dbReference type="InterPro" id="IPR042099">
    <property type="entry name" value="ANL_N_sf"/>
</dbReference>
<dbReference type="InterPro" id="IPR000873">
    <property type="entry name" value="AMP-dep_synth/lig_dom"/>
</dbReference>
<feature type="domain" description="AMP-dependent synthetase/ligase" evidence="3">
    <location>
        <begin position="31"/>
        <end position="389"/>
    </location>
</feature>